<evidence type="ECO:0000256" key="14">
    <source>
        <dbReference type="ARBA" id="ARBA00023128"/>
    </source>
</evidence>
<evidence type="ECO:0000256" key="15">
    <source>
        <dbReference type="ARBA" id="ARBA00023136"/>
    </source>
</evidence>
<evidence type="ECO:0000256" key="9">
    <source>
        <dbReference type="ARBA" id="ARBA00022967"/>
    </source>
</evidence>
<feature type="transmembrane region" description="Helical" evidence="17">
    <location>
        <begin position="176"/>
        <end position="197"/>
    </location>
</feature>
<evidence type="ECO:0000259" key="18">
    <source>
        <dbReference type="Pfam" id="PF00361"/>
    </source>
</evidence>
<dbReference type="AlphaFoldDB" id="A0A5H2QAC8"/>
<evidence type="ECO:0000256" key="3">
    <source>
        <dbReference type="ARBA" id="ARBA00012944"/>
    </source>
</evidence>
<comment type="similarity">
    <text evidence="17">Belongs to the complex I subunit 5 family.</text>
</comment>
<dbReference type="EMBL" id="MH647060">
    <property type="protein sequence ID" value="AYD91366.1"/>
    <property type="molecule type" value="Genomic_DNA"/>
</dbReference>
<dbReference type="InterPro" id="IPR018393">
    <property type="entry name" value="NADHpl_OxRdtase_5_subgr"/>
</dbReference>
<dbReference type="InterPro" id="IPR001516">
    <property type="entry name" value="Proton_antipo_N"/>
</dbReference>
<feature type="transmembrane region" description="Helical" evidence="17">
    <location>
        <begin position="301"/>
        <end position="321"/>
    </location>
</feature>
<keyword evidence="21" id="KW-0560">Oxidoreductase</keyword>
<evidence type="ECO:0000259" key="20">
    <source>
        <dbReference type="Pfam" id="PF06455"/>
    </source>
</evidence>
<dbReference type="PRINTS" id="PR01434">
    <property type="entry name" value="NADHDHGNASE5"/>
</dbReference>
<dbReference type="GO" id="GO:0042773">
    <property type="term" value="P:ATP synthesis coupled electron transport"/>
    <property type="evidence" value="ECO:0007669"/>
    <property type="project" value="InterPro"/>
</dbReference>
<evidence type="ECO:0000256" key="10">
    <source>
        <dbReference type="ARBA" id="ARBA00022982"/>
    </source>
</evidence>
<name>A0A5H2QAC8_9AGAR</name>
<evidence type="ECO:0000256" key="6">
    <source>
        <dbReference type="ARBA" id="ARBA00022660"/>
    </source>
</evidence>
<dbReference type="RefSeq" id="YP_009704477.1">
    <property type="nucleotide sequence ID" value="NC_044971.1"/>
</dbReference>
<dbReference type="InterPro" id="IPR010934">
    <property type="entry name" value="NADH_DH_su5_C"/>
</dbReference>
<dbReference type="Pfam" id="PF00361">
    <property type="entry name" value="Proton_antipo_M"/>
    <property type="match status" value="1"/>
</dbReference>
<dbReference type="PANTHER" id="PTHR42829:SF2">
    <property type="entry name" value="NADH-UBIQUINONE OXIDOREDUCTASE CHAIN 5"/>
    <property type="match status" value="1"/>
</dbReference>
<feature type="transmembrane region" description="Helical" evidence="17">
    <location>
        <begin position="273"/>
        <end position="294"/>
    </location>
</feature>
<evidence type="ECO:0000313" key="21">
    <source>
        <dbReference type="EMBL" id="AYD91366.1"/>
    </source>
</evidence>
<feature type="transmembrane region" description="Helical" evidence="17">
    <location>
        <begin position="333"/>
        <end position="351"/>
    </location>
</feature>
<dbReference type="InterPro" id="IPR003945">
    <property type="entry name" value="NU5C-like"/>
</dbReference>
<geneLocation type="mitochondrion" evidence="21"/>
<keyword evidence="14 17" id="KW-0496">Mitochondrion</keyword>
<feature type="transmembrane region" description="Helical" evidence="17">
    <location>
        <begin position="243"/>
        <end position="261"/>
    </location>
</feature>
<keyword evidence="10" id="KW-0249">Electron transport</keyword>
<dbReference type="InterPro" id="IPR001750">
    <property type="entry name" value="ND/Mrp_TM"/>
</dbReference>
<proteinExistence type="inferred from homology"/>
<dbReference type="EMBL" id="MH647062">
    <property type="protein sequence ID" value="AYD91441.1"/>
    <property type="molecule type" value="Genomic_DNA"/>
</dbReference>
<comment type="subcellular location">
    <subcellularLocation>
        <location evidence="2">Mitochondrion inner membrane</location>
        <topology evidence="2">Multi-pass membrane protein</topology>
    </subcellularLocation>
</comment>
<gene>
    <name evidence="21" type="primary">nad5</name>
</gene>
<reference evidence="22" key="1">
    <citation type="submission" date="2018-07" db="EMBL/GenBank/DDBJ databases">
        <authorList>
            <person name="Wan J."/>
            <person name="Li Y."/>
            <person name="Wang H."/>
            <person name="Tang L."/>
            <person name="Li Z."/>
            <person name="Tan Q."/>
            <person name="Bao D."/>
            <person name="Yang R."/>
        </authorList>
    </citation>
    <scope>NUCLEOTIDE SEQUENCE</scope>
    <source>
        <strain evidence="23">Tai8</strain>
        <strain evidence="22">V23</strain>
    </source>
</reference>
<accession>A0A5H2QAC8</accession>
<sequence length="668" mass="73230">MYLSIIILPLLGSLVAGFLGRKVGITGAHFITCTCLILSSVLMTFAFYEVGICGSPVQINLGSWLDSELMSITWSFYYDQLTVSLGLAVLYCSSLIHIYSIDYLSSDPHNQRFFSYLSAFTAGMLVLICGGNYFVMFVGWEAIGVVSYLLINFYFTRIQANKAAMLAFTMNRGGDMLMSIGFFAIFALFGSLNYATVFSLVPYMNETAITLIALFLLGGALAKSANIPLHSWLPGSMEAPTPVSALLHAATLVTAGIYLLLRSSPILEFSSTALLVITLIGSTTAFFAATCGLLQNDLKRIIAFSTISQLGYMMMAIGLSQYNVALMHTVNHAFFKALLFLGAGAVIHSFVDQQDVRRMGGLIKFLPFIYSVMLVGSLSLLATPFLTGFYSKDLILELAYGQYSFTGMYAFLLGSITAGITAFYSFRLISLVFLTTPNGPKHSYLNTHESNIFVIIPLFVLALFSIFFGYVFSDLFVGIGSDFFGNSLFIHPNNISIIEAEFSINPIVKLLPAILSLTGATTALFMYHKTPEFIINLTDFALGRKVYAFLNGKYYFDVIYNHYLVSAGLQLGYTISKEIDRGAIELLGPYGLANAFTNTGINIAKLDTGVITTYSLYITIALLSLLFLIFAPVLIDTSMFTEIRLAIIFFASLLFVLAPNSFNTKNTA</sequence>
<dbReference type="GO" id="GO:0005743">
    <property type="term" value="C:mitochondrial inner membrane"/>
    <property type="evidence" value="ECO:0007669"/>
    <property type="project" value="UniProtKB-SubCell"/>
</dbReference>
<feature type="domain" description="NADH-Ubiquinone oxidoreductase (complex I) chain 5 N-terminal" evidence="19">
    <location>
        <begin position="64"/>
        <end position="114"/>
    </location>
</feature>
<dbReference type="Pfam" id="PF00662">
    <property type="entry name" value="Proton_antipo_N"/>
    <property type="match status" value="1"/>
</dbReference>
<evidence type="ECO:0000256" key="11">
    <source>
        <dbReference type="ARBA" id="ARBA00022989"/>
    </source>
</evidence>
<feature type="transmembrane region" description="Helical" evidence="17">
    <location>
        <begin position="83"/>
        <end position="101"/>
    </location>
</feature>
<keyword evidence="9" id="KW-1278">Translocase</keyword>
<evidence type="ECO:0000259" key="19">
    <source>
        <dbReference type="Pfam" id="PF00662"/>
    </source>
</evidence>
<feature type="domain" description="NADH:quinone oxidoreductase/Mrp antiporter transmembrane" evidence="18">
    <location>
        <begin position="132"/>
        <end position="415"/>
    </location>
</feature>
<evidence type="ECO:0000256" key="5">
    <source>
        <dbReference type="ARBA" id="ARBA00022448"/>
    </source>
</evidence>
<dbReference type="GO" id="GO:0015990">
    <property type="term" value="P:electron transport coupled proton transport"/>
    <property type="evidence" value="ECO:0007669"/>
    <property type="project" value="TreeGrafter"/>
</dbReference>
<dbReference type="GO" id="GO:0008137">
    <property type="term" value="F:NADH dehydrogenase (ubiquinone) activity"/>
    <property type="evidence" value="ECO:0007669"/>
    <property type="project" value="UniProtKB-EC"/>
</dbReference>
<keyword evidence="7 17" id="KW-0812">Transmembrane</keyword>
<feature type="transmembrane region" description="Helical" evidence="17">
    <location>
        <begin position="139"/>
        <end position="155"/>
    </location>
</feature>
<feature type="transmembrane region" description="Helical" evidence="17">
    <location>
        <begin position="363"/>
        <end position="387"/>
    </location>
</feature>
<organism evidence="21">
    <name type="scientific">Volvariella volvacea</name>
    <dbReference type="NCBI Taxonomy" id="36659"/>
    <lineage>
        <taxon>Eukaryota</taxon>
        <taxon>Fungi</taxon>
        <taxon>Dikarya</taxon>
        <taxon>Basidiomycota</taxon>
        <taxon>Agaricomycotina</taxon>
        <taxon>Agaricomycetes</taxon>
        <taxon>Agaricomycetidae</taxon>
        <taxon>Agaricales</taxon>
        <taxon>Pluteineae</taxon>
        <taxon>Pluteaceae</taxon>
        <taxon>Volvariella</taxon>
    </lineage>
</organism>
<dbReference type="EC" id="7.1.1.2" evidence="3 17"/>
<dbReference type="NCBIfam" id="NF005141">
    <property type="entry name" value="PRK06590.1"/>
    <property type="match status" value="1"/>
</dbReference>
<evidence type="ECO:0000256" key="17">
    <source>
        <dbReference type="RuleBase" id="RU003404"/>
    </source>
</evidence>
<evidence type="ECO:0000256" key="2">
    <source>
        <dbReference type="ARBA" id="ARBA00004448"/>
    </source>
</evidence>
<feature type="transmembrane region" description="Helical" evidence="17">
    <location>
        <begin position="113"/>
        <end position="133"/>
    </location>
</feature>
<evidence type="ECO:0000256" key="1">
    <source>
        <dbReference type="ARBA" id="ARBA00003257"/>
    </source>
</evidence>
<comment type="function">
    <text evidence="17">Core subunit of the mitochondrial membrane respiratory chain NADH dehydrogenase (Complex I) which catalyzes electron transfer from NADH through the respiratory chain, using ubiquinone as an electron acceptor. Essential for the catalytic activity and assembly of complex I.</text>
</comment>
<feature type="domain" description="NADH dehydrogenase subunit 5 C-terminal" evidence="20">
    <location>
        <begin position="502"/>
        <end position="628"/>
    </location>
</feature>
<keyword evidence="13 17" id="KW-0830">Ubiquinone</keyword>
<comment type="catalytic activity">
    <reaction evidence="16 17">
        <text>a ubiquinone + NADH + 5 H(+)(in) = a ubiquinol + NAD(+) + 4 H(+)(out)</text>
        <dbReference type="Rhea" id="RHEA:29091"/>
        <dbReference type="Rhea" id="RHEA-COMP:9565"/>
        <dbReference type="Rhea" id="RHEA-COMP:9566"/>
        <dbReference type="ChEBI" id="CHEBI:15378"/>
        <dbReference type="ChEBI" id="CHEBI:16389"/>
        <dbReference type="ChEBI" id="CHEBI:17976"/>
        <dbReference type="ChEBI" id="CHEBI:57540"/>
        <dbReference type="ChEBI" id="CHEBI:57945"/>
        <dbReference type="EC" id="7.1.1.2"/>
    </reaction>
</comment>
<evidence type="ECO:0000256" key="16">
    <source>
        <dbReference type="ARBA" id="ARBA00049551"/>
    </source>
</evidence>
<keyword evidence="12 17" id="KW-0520">NAD</keyword>
<keyword evidence="8" id="KW-0999">Mitochondrion inner membrane</keyword>
<protein>
    <recommendedName>
        <fullName evidence="4 17">NADH-ubiquinone oxidoreductase chain 5</fullName>
        <ecNumber evidence="3 17">7.1.1.2</ecNumber>
    </recommendedName>
</protein>
<evidence type="ECO:0000313" key="23">
    <source>
        <dbReference type="EMBL" id="AYD91441.1"/>
    </source>
</evidence>
<evidence type="ECO:0000256" key="13">
    <source>
        <dbReference type="ARBA" id="ARBA00023075"/>
    </source>
</evidence>
<comment type="function">
    <text evidence="1">Core subunit of the mitochondrial membrane respiratory chain NADH dehydrogenase (Complex I) that is believed to belong to the minimal assembly required for catalysis. Complex I functions in the transfer of electrons from NADH to the respiratory chain. The immediate electron acceptor for the enzyme is believed to be ubiquinone.</text>
</comment>
<dbReference type="NCBIfam" id="TIGR01974">
    <property type="entry name" value="NDH_I_L"/>
    <property type="match status" value="1"/>
</dbReference>
<dbReference type="GO" id="GO:0003954">
    <property type="term" value="F:NADH dehydrogenase activity"/>
    <property type="evidence" value="ECO:0007669"/>
    <property type="project" value="TreeGrafter"/>
</dbReference>
<feature type="transmembrane region" description="Helical" evidence="17">
    <location>
        <begin position="614"/>
        <end position="635"/>
    </location>
</feature>
<keyword evidence="5 17" id="KW-0813">Transport</keyword>
<dbReference type="EMBL" id="MH647061">
    <property type="protein sequence ID" value="AYD91397.1"/>
    <property type="molecule type" value="Genomic_DNA"/>
</dbReference>
<keyword evidence="6" id="KW-0679">Respiratory chain</keyword>
<evidence type="ECO:0000256" key="7">
    <source>
        <dbReference type="ARBA" id="ARBA00022692"/>
    </source>
</evidence>
<reference evidence="21" key="2">
    <citation type="submission" date="2018-07" db="EMBL/GenBank/DDBJ databases">
        <authorList>
            <person name="Wan J."/>
            <person name="Li Y."/>
            <person name="Wang H."/>
            <person name="Tang L."/>
            <person name="Tan Q."/>
            <person name="Bao D."/>
            <person name="Yang R."/>
        </authorList>
    </citation>
    <scope>NUCLEOTIDE SEQUENCE</scope>
    <source>
        <strain evidence="21">V8</strain>
    </source>
</reference>
<feature type="transmembrane region" description="Helical" evidence="17">
    <location>
        <begin position="641"/>
        <end position="662"/>
    </location>
</feature>
<evidence type="ECO:0000256" key="8">
    <source>
        <dbReference type="ARBA" id="ARBA00022792"/>
    </source>
</evidence>
<dbReference type="GeneID" id="41954886"/>
<evidence type="ECO:0000256" key="12">
    <source>
        <dbReference type="ARBA" id="ARBA00023027"/>
    </source>
</evidence>
<keyword evidence="11 17" id="KW-1133">Transmembrane helix</keyword>
<feature type="transmembrane region" description="Helical" evidence="17">
    <location>
        <begin position="203"/>
        <end position="222"/>
    </location>
</feature>
<dbReference type="PANTHER" id="PTHR42829">
    <property type="entry name" value="NADH-UBIQUINONE OXIDOREDUCTASE CHAIN 5"/>
    <property type="match status" value="1"/>
</dbReference>
<feature type="transmembrane region" description="Helical" evidence="17">
    <location>
        <begin position="450"/>
        <end position="472"/>
    </location>
</feature>
<evidence type="ECO:0000313" key="22">
    <source>
        <dbReference type="EMBL" id="AYD91397.1"/>
    </source>
</evidence>
<dbReference type="Pfam" id="PF06455">
    <property type="entry name" value="NADH5_C"/>
    <property type="match status" value="2"/>
</dbReference>
<dbReference type="Gene3D" id="1.20.5.2700">
    <property type="match status" value="1"/>
</dbReference>
<feature type="domain" description="NADH dehydrogenase subunit 5 C-terminal" evidence="20">
    <location>
        <begin position="424"/>
        <end position="476"/>
    </location>
</feature>
<keyword evidence="15 17" id="KW-0472">Membrane</keyword>
<feature type="transmembrane region" description="Helical" evidence="17">
    <location>
        <begin position="510"/>
        <end position="527"/>
    </location>
</feature>
<evidence type="ECO:0000256" key="4">
    <source>
        <dbReference type="ARBA" id="ARBA00021096"/>
    </source>
</evidence>
<feature type="transmembrane region" description="Helical" evidence="17">
    <location>
        <begin position="407"/>
        <end position="429"/>
    </location>
</feature>